<comment type="caution">
    <text evidence="2">The sequence shown here is derived from an EMBL/GenBank/DDBJ whole genome shotgun (WGS) entry which is preliminary data.</text>
</comment>
<dbReference type="AlphaFoldDB" id="A0AAN8FDW8"/>
<evidence type="ECO:0000313" key="3">
    <source>
        <dbReference type="Proteomes" id="UP001331761"/>
    </source>
</evidence>
<gene>
    <name evidence="2" type="ORF">GCK32_002783</name>
</gene>
<dbReference type="Proteomes" id="UP001331761">
    <property type="component" value="Unassembled WGS sequence"/>
</dbReference>
<protein>
    <submittedName>
        <fullName evidence="2">Uncharacterized protein</fullName>
    </submittedName>
</protein>
<reference evidence="2 3" key="1">
    <citation type="submission" date="2019-10" db="EMBL/GenBank/DDBJ databases">
        <title>Assembly and Annotation for the nematode Trichostrongylus colubriformis.</title>
        <authorList>
            <person name="Martin J."/>
        </authorList>
    </citation>
    <scope>NUCLEOTIDE SEQUENCE [LARGE SCALE GENOMIC DNA]</scope>
    <source>
        <strain evidence="2">G859</strain>
        <tissue evidence="2">Whole worm</tissue>
    </source>
</reference>
<feature type="compositionally biased region" description="Polar residues" evidence="1">
    <location>
        <begin position="59"/>
        <end position="74"/>
    </location>
</feature>
<organism evidence="2 3">
    <name type="scientific">Trichostrongylus colubriformis</name>
    <name type="common">Black scour worm</name>
    <dbReference type="NCBI Taxonomy" id="6319"/>
    <lineage>
        <taxon>Eukaryota</taxon>
        <taxon>Metazoa</taxon>
        <taxon>Ecdysozoa</taxon>
        <taxon>Nematoda</taxon>
        <taxon>Chromadorea</taxon>
        <taxon>Rhabditida</taxon>
        <taxon>Rhabditina</taxon>
        <taxon>Rhabditomorpha</taxon>
        <taxon>Strongyloidea</taxon>
        <taxon>Trichostrongylidae</taxon>
        <taxon>Trichostrongylus</taxon>
    </lineage>
</organism>
<evidence type="ECO:0000313" key="2">
    <source>
        <dbReference type="EMBL" id="KAK5972252.1"/>
    </source>
</evidence>
<dbReference type="EMBL" id="WIXE01016835">
    <property type="protein sequence ID" value="KAK5972252.1"/>
    <property type="molecule type" value="Genomic_DNA"/>
</dbReference>
<name>A0AAN8FDW8_TRICO</name>
<feature type="compositionally biased region" description="Polar residues" evidence="1">
    <location>
        <begin position="12"/>
        <end position="27"/>
    </location>
</feature>
<proteinExistence type="predicted"/>
<keyword evidence="3" id="KW-1185">Reference proteome</keyword>
<sequence>MSRQNRHCHSAPLSSASRRYQGTACSRKSQDKRNNDTTPSSTVELVHSNMKSERYVDASLSSPSTSGFISSDGKQGSRVIITSDDEHELSMLESMALRSPTRSSVASRQLARLHLHEFEDHSDSEDPLPHTFGKNFSDLIKTRQRSSSAGARSSLVRDMEARLAGLRHEKMKSQMSGASRDERLSGLLYDPDFDCYYNPIDDQYYKLQPFSKDL</sequence>
<feature type="region of interest" description="Disordered" evidence="1">
    <location>
        <begin position="1"/>
        <end position="75"/>
    </location>
</feature>
<evidence type="ECO:0000256" key="1">
    <source>
        <dbReference type="SAM" id="MobiDB-lite"/>
    </source>
</evidence>
<accession>A0AAN8FDW8</accession>